<accession>A0A0E9URE3</accession>
<name>A0A0E9URE3_ANGAN</name>
<keyword evidence="1" id="KW-0812">Transmembrane</keyword>
<evidence type="ECO:0000256" key="1">
    <source>
        <dbReference type="SAM" id="Phobius"/>
    </source>
</evidence>
<proteinExistence type="predicted"/>
<protein>
    <submittedName>
        <fullName evidence="2">Uncharacterized protein</fullName>
    </submittedName>
</protein>
<dbReference type="AlphaFoldDB" id="A0A0E9URE3"/>
<reference evidence="2" key="1">
    <citation type="submission" date="2014-11" db="EMBL/GenBank/DDBJ databases">
        <authorList>
            <person name="Amaro Gonzalez C."/>
        </authorList>
    </citation>
    <scope>NUCLEOTIDE SEQUENCE</scope>
</reference>
<feature type="transmembrane region" description="Helical" evidence="1">
    <location>
        <begin position="20"/>
        <end position="39"/>
    </location>
</feature>
<reference evidence="2" key="2">
    <citation type="journal article" date="2015" name="Fish Shellfish Immunol.">
        <title>Early steps in the European eel (Anguilla anguilla)-Vibrio vulnificus interaction in the gills: Role of the RtxA13 toxin.</title>
        <authorList>
            <person name="Callol A."/>
            <person name="Pajuelo D."/>
            <person name="Ebbesson L."/>
            <person name="Teles M."/>
            <person name="MacKenzie S."/>
            <person name="Amaro C."/>
        </authorList>
    </citation>
    <scope>NUCLEOTIDE SEQUENCE</scope>
</reference>
<dbReference type="EMBL" id="GBXM01040133">
    <property type="protein sequence ID" value="JAH68444.1"/>
    <property type="molecule type" value="Transcribed_RNA"/>
</dbReference>
<organism evidence="2">
    <name type="scientific">Anguilla anguilla</name>
    <name type="common">European freshwater eel</name>
    <name type="synonym">Muraena anguilla</name>
    <dbReference type="NCBI Taxonomy" id="7936"/>
    <lineage>
        <taxon>Eukaryota</taxon>
        <taxon>Metazoa</taxon>
        <taxon>Chordata</taxon>
        <taxon>Craniata</taxon>
        <taxon>Vertebrata</taxon>
        <taxon>Euteleostomi</taxon>
        <taxon>Actinopterygii</taxon>
        <taxon>Neopterygii</taxon>
        <taxon>Teleostei</taxon>
        <taxon>Anguilliformes</taxon>
        <taxon>Anguillidae</taxon>
        <taxon>Anguilla</taxon>
    </lineage>
</organism>
<sequence length="43" mass="5013">MDHITATSWSCRVLLYTHLTMYSTQLLIQAIVISHFRLLQLPP</sequence>
<keyword evidence="1" id="KW-1133">Transmembrane helix</keyword>
<keyword evidence="1" id="KW-0472">Membrane</keyword>
<evidence type="ECO:0000313" key="2">
    <source>
        <dbReference type="EMBL" id="JAH68444.1"/>
    </source>
</evidence>